<sequence length="558" mass="63893">MLPISLGSRFPLALFPPYHNPQYLFSIALLSRQAFVQKRYRLELTELWMYHVFFRQISGLTDWSYFLARIGANTGSHSAPTLFRGGWRRRPSSSVTGQAIATGDNSFKGPLGLNILFEPSETRVDFIFVHGLQGGSRKTWSLRPEDASTCWPEQWLPYEPGFKHVRVHSFGYDSDWSQIQHSAIRIRDFAESLLANIAHSQLLKKTRDVPIVFVAHSMGGLIIKQVRKRSWQLALDCSNQMDINEDFRHVCKDLALWSFHEAVPTAGFYIVDKESAVMGKFQHLQKMTGWFLWLNGAPGSGKSVVSGHVIEYLQSYNLDCSYFFFKNDAKATVTQMLLSLAYQMTECNFEARQNFLSMIQNGDEVNTQDHTVIWNTLFLGRLFKIQYPQPHFWVIDALDECGKKSLVSLVQKFSKIEPSVPLRIFLTSRPDSPEAPVEQLLNDERIQRLELHTGQEESMKDIAAYIRSRPRLSRLLDDNNSSETIVSSILERSRGIFLWASLMVDRLDSLYSLEDMHKAMDQVPSEMNGFYGKILEGIANSANVDKANYDGWSAHQYQ</sequence>
<keyword evidence="1" id="KW-0677">Repeat</keyword>
<organism evidence="3 4">
    <name type="scientific">Colletotrichum cuscutae</name>
    <dbReference type="NCBI Taxonomy" id="1209917"/>
    <lineage>
        <taxon>Eukaryota</taxon>
        <taxon>Fungi</taxon>
        <taxon>Dikarya</taxon>
        <taxon>Ascomycota</taxon>
        <taxon>Pezizomycotina</taxon>
        <taxon>Sordariomycetes</taxon>
        <taxon>Hypocreomycetidae</taxon>
        <taxon>Glomerellales</taxon>
        <taxon>Glomerellaceae</taxon>
        <taxon>Colletotrichum</taxon>
        <taxon>Colletotrichum acutatum species complex</taxon>
    </lineage>
</organism>
<evidence type="ECO:0000313" key="4">
    <source>
        <dbReference type="Proteomes" id="UP001239213"/>
    </source>
</evidence>
<keyword evidence="4" id="KW-1185">Reference proteome</keyword>
<dbReference type="Pfam" id="PF24883">
    <property type="entry name" value="NPHP3_N"/>
    <property type="match status" value="1"/>
</dbReference>
<dbReference type="PANTHER" id="PTHR10039">
    <property type="entry name" value="AMELOGENIN"/>
    <property type="match status" value="1"/>
</dbReference>
<evidence type="ECO:0000313" key="3">
    <source>
        <dbReference type="EMBL" id="KAK1450608.1"/>
    </source>
</evidence>
<dbReference type="AlphaFoldDB" id="A0AAI9U2S1"/>
<protein>
    <recommendedName>
        <fullName evidence="2">Nephrocystin 3-like N-terminal domain-containing protein</fullName>
    </recommendedName>
</protein>
<dbReference type="InterPro" id="IPR056884">
    <property type="entry name" value="NPHP3-like_N"/>
</dbReference>
<reference evidence="3" key="1">
    <citation type="submission" date="2016-11" db="EMBL/GenBank/DDBJ databases">
        <title>The genome sequence of Colletotrichum cuscutae.</title>
        <authorList>
            <person name="Baroncelli R."/>
        </authorList>
    </citation>
    <scope>NUCLEOTIDE SEQUENCE</scope>
    <source>
        <strain evidence="3">IMI 304802</strain>
    </source>
</reference>
<name>A0AAI9U2S1_9PEZI</name>
<dbReference type="InterPro" id="IPR027417">
    <property type="entry name" value="P-loop_NTPase"/>
</dbReference>
<dbReference type="Gene3D" id="3.40.50.300">
    <property type="entry name" value="P-loop containing nucleotide triphosphate hydrolases"/>
    <property type="match status" value="1"/>
</dbReference>
<accession>A0AAI9U2S1</accession>
<dbReference type="SUPFAM" id="SSF52540">
    <property type="entry name" value="P-loop containing nucleoside triphosphate hydrolases"/>
    <property type="match status" value="1"/>
</dbReference>
<comment type="caution">
    <text evidence="3">The sequence shown here is derived from an EMBL/GenBank/DDBJ whole genome shotgun (WGS) entry which is preliminary data.</text>
</comment>
<dbReference type="Gene3D" id="3.40.50.1820">
    <property type="entry name" value="alpha/beta hydrolase"/>
    <property type="match status" value="1"/>
</dbReference>
<dbReference type="Proteomes" id="UP001239213">
    <property type="component" value="Unassembled WGS sequence"/>
</dbReference>
<dbReference type="PANTHER" id="PTHR10039:SF16">
    <property type="entry name" value="GPI INOSITOL-DEACYLASE"/>
    <property type="match status" value="1"/>
</dbReference>
<evidence type="ECO:0000256" key="1">
    <source>
        <dbReference type="ARBA" id="ARBA00022737"/>
    </source>
</evidence>
<dbReference type="SUPFAM" id="SSF53474">
    <property type="entry name" value="alpha/beta-Hydrolases"/>
    <property type="match status" value="1"/>
</dbReference>
<proteinExistence type="predicted"/>
<dbReference type="EMBL" id="MPDP01000304">
    <property type="protein sequence ID" value="KAK1450608.1"/>
    <property type="molecule type" value="Genomic_DNA"/>
</dbReference>
<gene>
    <name evidence="3" type="ORF">CCUS01_02064</name>
</gene>
<dbReference type="InterPro" id="IPR029058">
    <property type="entry name" value="AB_hydrolase_fold"/>
</dbReference>
<feature type="domain" description="Nephrocystin 3-like N-terminal" evidence="2">
    <location>
        <begin position="288"/>
        <end position="429"/>
    </location>
</feature>
<evidence type="ECO:0000259" key="2">
    <source>
        <dbReference type="Pfam" id="PF24883"/>
    </source>
</evidence>